<feature type="compositionally biased region" description="Low complexity" evidence="2">
    <location>
        <begin position="604"/>
        <end position="627"/>
    </location>
</feature>
<feature type="region of interest" description="Disordered" evidence="2">
    <location>
        <begin position="30"/>
        <end position="97"/>
    </location>
</feature>
<feature type="region of interest" description="Disordered" evidence="2">
    <location>
        <begin position="335"/>
        <end position="358"/>
    </location>
</feature>
<dbReference type="EMBL" id="MU001634">
    <property type="protein sequence ID" value="KAF2484046.1"/>
    <property type="molecule type" value="Genomic_DNA"/>
</dbReference>
<proteinExistence type="predicted"/>
<feature type="compositionally biased region" description="Polar residues" evidence="2">
    <location>
        <begin position="54"/>
        <end position="63"/>
    </location>
</feature>
<feature type="compositionally biased region" description="Low complexity" evidence="2">
    <location>
        <begin position="416"/>
        <end position="425"/>
    </location>
</feature>
<sequence length="802" mass="86619">MMAAPNPSVSVFHFTSRISTAKIKKYKLATEKGMVSGSLNRPTSTPTSNTSKSAQNETTTPSTMEPPAKRPKLKLSVRPPASASPDNITVARPKRDSSLRIRYSENMVIDAADVDAMDLDEGPKPSPAASSDLSSLPSAEKEPTPAKVPTPAPAKQVPTQTKPGGYGRDFMSYYVDAGDDEPEEKEELAKPSPPPPPPSKKPAPPKQAPVPHVPQATNGTTQFENHMGPPRVPRVRSVSSRLPLAQPTVHLIDSSKRTSSKGPFSVAQMVEKLKWLSSALMVFGGVPEAPQPPTEDVQVHSPSSRDDNGTPQQSSGEHGESKNIDDFLAMFDDDEEDEDDDEHVAASVNGDEAGKKPIDKNAKTLNYLLEQPGEPDEALMYGIQFIQNALLSWAQQRLTTQYAQHYDQQRQRAREAAQAQQAQRRGPGRPRRYDDGGDDGVLHNLPLNIQFDLARTPEGAAIAAFQEVRDSGCLQVNATLPAPLTRALSHLYMQIDSLINQGGHNQAPWQCMSYGAQIAAHQAQVEKWKENHARAQEEMARQHHLAQQQVMQQMGIPQHHHPREKTKEETLQQRAIALEHKRSMHHAALQPHLKKFLTNPMAMNSPTAATSANHAAAHNHHTTASPAVQTPASASPYTPHSLPTHSSPEDGRDSHLEKIKKYMPNYLPLSGQSMKFSFAPTSELALKAFGAQAFPSAHTGPNLPNRGPMSANPNYATSAHAHTPNGVARAPVVPSNGPGGGKDEVNGNGTASQRSHNNSLASASPAYPMPKSMDKSNGAHSPAGDDSDSGIIVHSDAMVIDG</sequence>
<feature type="compositionally biased region" description="Low complexity" evidence="2">
    <location>
        <begin position="42"/>
        <end position="53"/>
    </location>
</feature>
<name>A0A6A6PW99_9PEZI</name>
<gene>
    <name evidence="3" type="ORF">BDY17DRAFT_352637</name>
</gene>
<feature type="compositionally biased region" description="Acidic residues" evidence="2">
    <location>
        <begin position="177"/>
        <end position="186"/>
    </location>
</feature>
<feature type="region of interest" description="Disordered" evidence="2">
    <location>
        <begin position="718"/>
        <end position="802"/>
    </location>
</feature>
<dbReference type="AlphaFoldDB" id="A0A6A6PW99"/>
<dbReference type="Proteomes" id="UP000799767">
    <property type="component" value="Unassembled WGS sequence"/>
</dbReference>
<feature type="compositionally biased region" description="Pro residues" evidence="2">
    <location>
        <begin position="191"/>
        <end position="212"/>
    </location>
</feature>
<reference evidence="3" key="1">
    <citation type="journal article" date="2020" name="Stud. Mycol.">
        <title>101 Dothideomycetes genomes: a test case for predicting lifestyles and emergence of pathogens.</title>
        <authorList>
            <person name="Haridas S."/>
            <person name="Albert R."/>
            <person name="Binder M."/>
            <person name="Bloem J."/>
            <person name="Labutti K."/>
            <person name="Salamov A."/>
            <person name="Andreopoulos B."/>
            <person name="Baker S."/>
            <person name="Barry K."/>
            <person name="Bills G."/>
            <person name="Bluhm B."/>
            <person name="Cannon C."/>
            <person name="Castanera R."/>
            <person name="Culley D."/>
            <person name="Daum C."/>
            <person name="Ezra D."/>
            <person name="Gonzalez J."/>
            <person name="Henrissat B."/>
            <person name="Kuo A."/>
            <person name="Liang C."/>
            <person name="Lipzen A."/>
            <person name="Lutzoni F."/>
            <person name="Magnuson J."/>
            <person name="Mondo S."/>
            <person name="Nolan M."/>
            <person name="Ohm R."/>
            <person name="Pangilinan J."/>
            <person name="Park H.-J."/>
            <person name="Ramirez L."/>
            <person name="Alfaro M."/>
            <person name="Sun H."/>
            <person name="Tritt A."/>
            <person name="Yoshinaga Y."/>
            <person name="Zwiers L.-H."/>
            <person name="Turgeon B."/>
            <person name="Goodwin S."/>
            <person name="Spatafora J."/>
            <person name="Crous P."/>
            <person name="Grigoriev I."/>
        </authorList>
    </citation>
    <scope>NUCLEOTIDE SEQUENCE</scope>
    <source>
        <strain evidence="3">CBS 113389</strain>
    </source>
</reference>
<feature type="coiled-coil region" evidence="1">
    <location>
        <begin position="518"/>
        <end position="545"/>
    </location>
</feature>
<dbReference type="GeneID" id="54479225"/>
<feature type="compositionally biased region" description="Polar residues" evidence="2">
    <location>
        <begin position="747"/>
        <end position="762"/>
    </location>
</feature>
<organism evidence="3 4">
    <name type="scientific">Neohortaea acidophila</name>
    <dbReference type="NCBI Taxonomy" id="245834"/>
    <lineage>
        <taxon>Eukaryota</taxon>
        <taxon>Fungi</taxon>
        <taxon>Dikarya</taxon>
        <taxon>Ascomycota</taxon>
        <taxon>Pezizomycotina</taxon>
        <taxon>Dothideomycetes</taxon>
        <taxon>Dothideomycetidae</taxon>
        <taxon>Mycosphaerellales</taxon>
        <taxon>Teratosphaeriaceae</taxon>
        <taxon>Neohortaea</taxon>
    </lineage>
</organism>
<feature type="region of interest" description="Disordered" evidence="2">
    <location>
        <begin position="286"/>
        <end position="323"/>
    </location>
</feature>
<feature type="region of interest" description="Disordered" evidence="2">
    <location>
        <begin position="405"/>
        <end position="439"/>
    </location>
</feature>
<feature type="region of interest" description="Disordered" evidence="2">
    <location>
        <begin position="117"/>
        <end position="262"/>
    </location>
</feature>
<protein>
    <submittedName>
        <fullName evidence="3">Uncharacterized protein</fullName>
    </submittedName>
</protein>
<keyword evidence="1" id="KW-0175">Coiled coil</keyword>
<dbReference type="RefSeq" id="XP_033590616.1">
    <property type="nucleotide sequence ID" value="XM_033738223.1"/>
</dbReference>
<evidence type="ECO:0000313" key="3">
    <source>
        <dbReference type="EMBL" id="KAF2484046.1"/>
    </source>
</evidence>
<feature type="compositionally biased region" description="Low complexity" evidence="2">
    <location>
        <begin position="127"/>
        <end position="138"/>
    </location>
</feature>
<feature type="compositionally biased region" description="Polar residues" evidence="2">
    <location>
        <begin position="628"/>
        <end position="646"/>
    </location>
</feature>
<evidence type="ECO:0000313" key="4">
    <source>
        <dbReference type="Proteomes" id="UP000799767"/>
    </source>
</evidence>
<evidence type="ECO:0000256" key="2">
    <source>
        <dbReference type="SAM" id="MobiDB-lite"/>
    </source>
</evidence>
<dbReference type="OrthoDB" id="3648726at2759"/>
<feature type="region of interest" description="Disordered" evidence="2">
    <location>
        <begin position="602"/>
        <end position="653"/>
    </location>
</feature>
<keyword evidence="4" id="KW-1185">Reference proteome</keyword>
<evidence type="ECO:0000256" key="1">
    <source>
        <dbReference type="SAM" id="Coils"/>
    </source>
</evidence>
<accession>A0A6A6PW99</accession>